<protein>
    <submittedName>
        <fullName evidence="1">Uncharacterized protein</fullName>
    </submittedName>
</protein>
<proteinExistence type="predicted"/>
<evidence type="ECO:0000313" key="1">
    <source>
        <dbReference type="EMBL" id="RMX50533.1"/>
    </source>
</evidence>
<name>A0A3M6UA59_POCDA</name>
<dbReference type="AlphaFoldDB" id="A0A3M6UA59"/>
<dbReference type="Proteomes" id="UP000275408">
    <property type="component" value="Unassembled WGS sequence"/>
</dbReference>
<organism evidence="1 2">
    <name type="scientific">Pocillopora damicornis</name>
    <name type="common">Cauliflower coral</name>
    <name type="synonym">Millepora damicornis</name>
    <dbReference type="NCBI Taxonomy" id="46731"/>
    <lineage>
        <taxon>Eukaryota</taxon>
        <taxon>Metazoa</taxon>
        <taxon>Cnidaria</taxon>
        <taxon>Anthozoa</taxon>
        <taxon>Hexacorallia</taxon>
        <taxon>Scleractinia</taxon>
        <taxon>Astrocoeniina</taxon>
        <taxon>Pocilloporidae</taxon>
        <taxon>Pocillopora</taxon>
    </lineage>
</organism>
<accession>A0A3M6UA59</accession>
<evidence type="ECO:0000313" key="2">
    <source>
        <dbReference type="Proteomes" id="UP000275408"/>
    </source>
</evidence>
<reference evidence="1 2" key="1">
    <citation type="journal article" date="2018" name="Sci. Rep.">
        <title>Comparative analysis of the Pocillopora damicornis genome highlights role of immune system in coral evolution.</title>
        <authorList>
            <person name="Cunning R."/>
            <person name="Bay R.A."/>
            <person name="Gillette P."/>
            <person name="Baker A.C."/>
            <person name="Traylor-Knowles N."/>
        </authorList>
    </citation>
    <scope>NUCLEOTIDE SEQUENCE [LARGE SCALE GENOMIC DNA]</scope>
    <source>
        <strain evidence="1">RSMAS</strain>
        <tissue evidence="1">Whole animal</tissue>
    </source>
</reference>
<gene>
    <name evidence="1" type="ORF">pdam_00008744</name>
</gene>
<keyword evidence="2" id="KW-1185">Reference proteome</keyword>
<comment type="caution">
    <text evidence="1">The sequence shown here is derived from an EMBL/GenBank/DDBJ whole genome shotgun (WGS) entry which is preliminary data.</text>
</comment>
<dbReference type="EMBL" id="RCHS01001937">
    <property type="protein sequence ID" value="RMX50533.1"/>
    <property type="molecule type" value="Genomic_DNA"/>
</dbReference>
<sequence>MPQPQSSLCQYFHAYLSGIPDLPWSHLDEHLAENSLPTTNNKTILALTVFPWQLMFSKTNKSISSRPSMLDYDGFQYVLRDIRDSPGYQAGYGVDKKLEDHHKSESGSNHIPLDKFAHLRYANFNNVANNLLSNHNDRDLDAELQEATLFTTSVLSCRDGHKIDAGSKASCQYTSTLLDNTVWVATENGEGCCSEHHHTDDCSYHQTYHESNHAENCGIATILLHLRGSIHNLPSPWIWLERIPFFFCQALNILWTKWFLFFFKVRGVPFGCQRSLPTFPKLKKERGPNGCSKRQNNCSIVIKDIRDVSVKTGRWSQIPVTALPIAQWTHVPNTVVPFITYVLYRGVGACCYYAVQEHDQSNDCEWNQHRGVKSKPGEVQANFVTKVILNGIVGLVLETSAQSSPISLQALPIIDWKIPIA</sequence>